<dbReference type="Pfam" id="PF07883">
    <property type="entry name" value="Cupin_2"/>
    <property type="match status" value="1"/>
</dbReference>
<protein>
    <submittedName>
        <fullName evidence="2">Cupin domain-containing protein</fullName>
    </submittedName>
</protein>
<reference evidence="2" key="1">
    <citation type="submission" date="2016-08" db="EMBL/GenBank/DDBJ databases">
        <authorList>
            <person name="Seilhamer J.J."/>
        </authorList>
    </citation>
    <scope>NUCLEOTIDE SEQUENCE</scope>
    <source>
        <strain evidence="2">86</strain>
    </source>
</reference>
<dbReference type="InterPro" id="IPR047142">
    <property type="entry name" value="OryJ/VirC-like"/>
</dbReference>
<dbReference type="Gene3D" id="2.60.120.10">
    <property type="entry name" value="Jelly Rolls"/>
    <property type="match status" value="1"/>
</dbReference>
<dbReference type="InterPro" id="IPR014710">
    <property type="entry name" value="RmlC-like_jellyroll"/>
</dbReference>
<dbReference type="InterPro" id="IPR013096">
    <property type="entry name" value="Cupin_2"/>
</dbReference>
<evidence type="ECO:0000259" key="1">
    <source>
        <dbReference type="Pfam" id="PF07883"/>
    </source>
</evidence>
<dbReference type="CDD" id="cd02231">
    <property type="entry name" value="cupin_BLL6423-like"/>
    <property type="match status" value="1"/>
</dbReference>
<feature type="domain" description="Cupin type-2" evidence="1">
    <location>
        <begin position="112"/>
        <end position="171"/>
    </location>
</feature>
<dbReference type="AlphaFoldDB" id="A0A212KXS2"/>
<dbReference type="SUPFAM" id="SSF51182">
    <property type="entry name" value="RmlC-like cupins"/>
    <property type="match status" value="1"/>
</dbReference>
<accession>A0A212KXS2</accession>
<dbReference type="PANTHER" id="PTHR36156:SF2">
    <property type="entry name" value="CUPIN TYPE-2 DOMAIN-CONTAINING PROTEIN"/>
    <property type="match status" value="1"/>
</dbReference>
<evidence type="ECO:0000313" key="2">
    <source>
        <dbReference type="EMBL" id="SCM70098.1"/>
    </source>
</evidence>
<organism evidence="2">
    <name type="scientific">uncultured Pleomorphomonas sp</name>
    <dbReference type="NCBI Taxonomy" id="442121"/>
    <lineage>
        <taxon>Bacteria</taxon>
        <taxon>Pseudomonadati</taxon>
        <taxon>Pseudomonadota</taxon>
        <taxon>Alphaproteobacteria</taxon>
        <taxon>Hyphomicrobiales</taxon>
        <taxon>Pleomorphomonadaceae</taxon>
        <taxon>Pleomorphomonas</taxon>
        <taxon>environmental samples</taxon>
    </lineage>
</organism>
<proteinExistence type="predicted"/>
<dbReference type="RefSeq" id="WP_288195441.1">
    <property type="nucleotide sequence ID" value="NZ_LT608334.1"/>
</dbReference>
<dbReference type="EMBL" id="FMJD01000001">
    <property type="protein sequence ID" value="SCM70098.1"/>
    <property type="molecule type" value="Genomic_DNA"/>
</dbReference>
<dbReference type="InterPro" id="IPR011051">
    <property type="entry name" value="RmlC_Cupin_sf"/>
</dbReference>
<dbReference type="PANTHER" id="PTHR36156">
    <property type="entry name" value="SLR2101 PROTEIN"/>
    <property type="match status" value="1"/>
</dbReference>
<sequence length="181" mass="19513">MEFQRIVTGNDASGRAVFLDTLVKPQTSAFAHVPGFVVSTLWSTTENAVIPRKVSDPVPSVTSLVPAPGETRLVKVTFPPDSVLESITNWEAVGAEYSAKLPGLAEKFEADSPGMHTTPTVDYIIVLSGELWLELDAGEQRYLKAGDVVVQNGTRHAWRNRSANPATILSVMIGAAHNESQ</sequence>
<name>A0A212KXS2_9HYPH</name>
<gene>
    <name evidence="2" type="ORF">KL86PLE_10038</name>
</gene>